<reference evidence="2 3" key="1">
    <citation type="submission" date="2016-11" db="EMBL/GenBank/DDBJ databases">
        <authorList>
            <person name="Jaros S."/>
            <person name="Januszkiewicz K."/>
            <person name="Wedrychowicz H."/>
        </authorList>
    </citation>
    <scope>NUCLEOTIDE SEQUENCE [LARGE SCALE GENOMIC DNA]</scope>
    <source>
        <strain evidence="2 3">CGMCC 1.7049</strain>
    </source>
</reference>
<feature type="compositionally biased region" description="Basic and acidic residues" evidence="1">
    <location>
        <begin position="1"/>
        <end position="26"/>
    </location>
</feature>
<dbReference type="EMBL" id="FQWZ01000004">
    <property type="protein sequence ID" value="SHG98416.1"/>
    <property type="molecule type" value="Genomic_DNA"/>
</dbReference>
<sequence length="92" mass="10338">MKDITHHDADYGAHAVTRDAAPEGPRRAPLRLIASRVYDDTDPALGDSHRAGSVPRAPGRPAFLRRDPAFMRHHVCAAFSRVRRRGHYVFHC</sequence>
<accession>A0A1M5P9G6</accession>
<dbReference type="Proteomes" id="UP000199758">
    <property type="component" value="Unassembled WGS sequence"/>
</dbReference>
<feature type="region of interest" description="Disordered" evidence="1">
    <location>
        <begin position="42"/>
        <end position="61"/>
    </location>
</feature>
<dbReference type="AlphaFoldDB" id="A0A1M5P9G6"/>
<evidence type="ECO:0000313" key="2">
    <source>
        <dbReference type="EMBL" id="SHG98416.1"/>
    </source>
</evidence>
<name>A0A1M5P9G6_9GAMM</name>
<evidence type="ECO:0000256" key="1">
    <source>
        <dbReference type="SAM" id="MobiDB-lite"/>
    </source>
</evidence>
<evidence type="ECO:0000313" key="3">
    <source>
        <dbReference type="Proteomes" id="UP000199758"/>
    </source>
</evidence>
<keyword evidence="3" id="KW-1185">Reference proteome</keyword>
<feature type="region of interest" description="Disordered" evidence="1">
    <location>
        <begin position="1"/>
        <end position="27"/>
    </location>
</feature>
<organism evidence="2 3">
    <name type="scientific">Hydrocarboniphaga daqingensis</name>
    <dbReference type="NCBI Taxonomy" id="490188"/>
    <lineage>
        <taxon>Bacteria</taxon>
        <taxon>Pseudomonadati</taxon>
        <taxon>Pseudomonadota</taxon>
        <taxon>Gammaproteobacteria</taxon>
        <taxon>Nevskiales</taxon>
        <taxon>Nevskiaceae</taxon>
        <taxon>Hydrocarboniphaga</taxon>
    </lineage>
</organism>
<gene>
    <name evidence="2" type="ORF">SAMN04488068_2104</name>
</gene>
<proteinExistence type="predicted"/>
<protein>
    <submittedName>
        <fullName evidence="2">Uncharacterized protein</fullName>
    </submittedName>
</protein>
<dbReference type="RefSeq" id="WP_072897236.1">
    <property type="nucleotide sequence ID" value="NZ_FQWZ01000004.1"/>
</dbReference>